<accession>A0A662ZA93</accession>
<dbReference type="RefSeq" id="WP_143075385.1">
    <property type="nucleotide sequence ID" value="NZ_CP047056.1"/>
</dbReference>
<protein>
    <submittedName>
        <fullName evidence="1">Uncharacterized protein</fullName>
    </submittedName>
</protein>
<organism evidence="1 2">
    <name type="scientific">Succinivibrio dextrinosolvens</name>
    <dbReference type="NCBI Taxonomy" id="83771"/>
    <lineage>
        <taxon>Bacteria</taxon>
        <taxon>Pseudomonadati</taxon>
        <taxon>Pseudomonadota</taxon>
        <taxon>Gammaproteobacteria</taxon>
        <taxon>Aeromonadales</taxon>
        <taxon>Succinivibrionaceae</taxon>
        <taxon>Succinivibrio</taxon>
    </lineage>
</organism>
<evidence type="ECO:0000313" key="1">
    <source>
        <dbReference type="EMBL" id="SFJ99646.1"/>
    </source>
</evidence>
<dbReference type="AlphaFoldDB" id="A0A662ZA93"/>
<proteinExistence type="predicted"/>
<dbReference type="EMBL" id="FOSF01000013">
    <property type="protein sequence ID" value="SFJ99646.1"/>
    <property type="molecule type" value="Genomic_DNA"/>
</dbReference>
<dbReference type="OrthoDB" id="2157903at2"/>
<evidence type="ECO:0000313" key="2">
    <source>
        <dbReference type="Proteomes" id="UP000243374"/>
    </source>
</evidence>
<dbReference type="Proteomes" id="UP000243374">
    <property type="component" value="Unassembled WGS sequence"/>
</dbReference>
<gene>
    <name evidence="1" type="ORF">SAMN04487865_10132</name>
</gene>
<reference evidence="1 2" key="1">
    <citation type="submission" date="2016-10" db="EMBL/GenBank/DDBJ databases">
        <authorList>
            <person name="Varghese N."/>
            <person name="Submissions S."/>
        </authorList>
    </citation>
    <scope>NUCLEOTIDE SEQUENCE [LARGE SCALE GENOMIC DNA]</scope>
    <source>
        <strain evidence="1 2">22B</strain>
    </source>
</reference>
<name>A0A662ZA93_9GAMM</name>
<keyword evidence="2" id="KW-1185">Reference proteome</keyword>
<sequence length="277" mass="31395">MAVPEALKQYPPEKGMEIKEISGYYYVYKYSAKKLSSGKCGKSSGQCIGKIVEGKGFIPNKSYTADEQFASVDEITVLEYGQYGLIYTVAAPVLKKLEQYFKADVASQIFSYATLIYANGFIHVDQVNAFYKQSWLSLKNKNLGISMGRTAIGTLLDDLARKGNRVHNYEQSMIADCITANAKIAIDGHRFRSMSDENDFAETGYKFKELKADQIHHYVEQSVKKLHDNISSIYDVLTMARFMKINLIKNKWHLCNTRKKDLERLKVMGFEPTPVVA</sequence>